<gene>
    <name evidence="1" type="ORF">E0485_23640</name>
</gene>
<evidence type="ECO:0000313" key="2">
    <source>
        <dbReference type="Proteomes" id="UP000295418"/>
    </source>
</evidence>
<keyword evidence="2" id="KW-1185">Reference proteome</keyword>
<dbReference type="InterPro" id="IPR027417">
    <property type="entry name" value="P-loop_NTPase"/>
</dbReference>
<dbReference type="SUPFAM" id="SSF52540">
    <property type="entry name" value="P-loop containing nucleoside triphosphate hydrolases"/>
    <property type="match status" value="1"/>
</dbReference>
<dbReference type="Proteomes" id="UP000295418">
    <property type="component" value="Unassembled WGS sequence"/>
</dbReference>
<dbReference type="RefSeq" id="WP_132420511.1">
    <property type="nucleotide sequence ID" value="NZ_SKFG01000048.1"/>
</dbReference>
<reference evidence="1 2" key="1">
    <citation type="submission" date="2019-03" db="EMBL/GenBank/DDBJ databases">
        <authorList>
            <person name="Kim M.K.M."/>
        </authorList>
    </citation>
    <scope>NUCLEOTIDE SEQUENCE [LARGE SCALE GENOMIC DNA]</scope>
    <source>
        <strain evidence="1 2">18JY21-1</strain>
    </source>
</reference>
<dbReference type="AlphaFoldDB" id="A0A4R4E2P6"/>
<dbReference type="Gene3D" id="3.40.50.300">
    <property type="entry name" value="P-loop containing nucleotide triphosphate hydrolases"/>
    <property type="match status" value="1"/>
</dbReference>
<name>A0A4R4E2P6_9BACL</name>
<proteinExistence type="predicted"/>
<protein>
    <submittedName>
        <fullName evidence="1">Uncharacterized protein</fullName>
    </submittedName>
</protein>
<accession>A0A4R4E2P6</accession>
<dbReference type="OrthoDB" id="8211253at2"/>
<evidence type="ECO:0000313" key="1">
    <source>
        <dbReference type="EMBL" id="TCZ69675.1"/>
    </source>
</evidence>
<sequence>MLILLEGLPGAGKSTNSGLLYRQFERHGYKTRWVHEMERPHPVLFFQEACLSIDEYKSWIERHNLEESQMGPVVQIRNASVGVDLLELAWHHQGVLSDAALKELQDKDVWKFTIEEYMEAALEKWRHFAHQIGQEPEQVALLDSCIFQYQIFSFQLANAPKQALDQFVQALWEIVLPLDPRIIFLYRASVDDAIEHLRQARGESFFKQIWERDRHRPYYTDRPDKVESYFEFLVDFHHTALELLDKAPCPKLPIEVTAGDWPHYEREMLTFCDLTSISDAQVNYTTGEFVNKELGFVLQVQQDSNGLTMIDPNGNKHRLHPRSATELYIHDLPVLLNVSVVERIVIEGANLLNRWTETGLVFTKTT</sequence>
<dbReference type="EMBL" id="SKFG01000048">
    <property type="protein sequence ID" value="TCZ69675.1"/>
    <property type="molecule type" value="Genomic_DNA"/>
</dbReference>
<organism evidence="1 2">
    <name type="scientific">Paenibacillus albiflavus</name>
    <dbReference type="NCBI Taxonomy" id="2545760"/>
    <lineage>
        <taxon>Bacteria</taxon>
        <taxon>Bacillati</taxon>
        <taxon>Bacillota</taxon>
        <taxon>Bacilli</taxon>
        <taxon>Bacillales</taxon>
        <taxon>Paenibacillaceae</taxon>
        <taxon>Paenibacillus</taxon>
    </lineage>
</organism>
<comment type="caution">
    <text evidence="1">The sequence shown here is derived from an EMBL/GenBank/DDBJ whole genome shotgun (WGS) entry which is preliminary data.</text>
</comment>